<keyword evidence="3" id="KW-1185">Reference proteome</keyword>
<evidence type="ECO:0000313" key="2">
    <source>
        <dbReference type="EMBL" id="MFC5824854.1"/>
    </source>
</evidence>
<evidence type="ECO:0008006" key="4">
    <source>
        <dbReference type="Google" id="ProtNLM"/>
    </source>
</evidence>
<dbReference type="RefSeq" id="WP_379514378.1">
    <property type="nucleotide sequence ID" value="NZ_JBHSPA010000017.1"/>
</dbReference>
<dbReference type="Proteomes" id="UP001596058">
    <property type="component" value="Unassembled WGS sequence"/>
</dbReference>
<sequence>MLSRSKRIFAVATLTLVTGAALAAPAHAEEEYLTGLGILRALHGQLCLPDMTTGVPIVDAVLPHLAACGEVGLTD</sequence>
<comment type="caution">
    <text evidence="2">The sequence shown here is derived from an EMBL/GenBank/DDBJ whole genome shotgun (WGS) entry which is preliminary data.</text>
</comment>
<dbReference type="EMBL" id="JBHSPA010000017">
    <property type="protein sequence ID" value="MFC5824854.1"/>
    <property type="molecule type" value="Genomic_DNA"/>
</dbReference>
<organism evidence="2 3">
    <name type="scientific">Nonomuraea insulae</name>
    <dbReference type="NCBI Taxonomy" id="1616787"/>
    <lineage>
        <taxon>Bacteria</taxon>
        <taxon>Bacillati</taxon>
        <taxon>Actinomycetota</taxon>
        <taxon>Actinomycetes</taxon>
        <taxon>Streptosporangiales</taxon>
        <taxon>Streptosporangiaceae</taxon>
        <taxon>Nonomuraea</taxon>
    </lineage>
</organism>
<name>A0ABW1CGQ4_9ACTN</name>
<protein>
    <recommendedName>
        <fullName evidence="4">Secreted protein</fullName>
    </recommendedName>
</protein>
<reference evidence="3" key="1">
    <citation type="journal article" date="2019" name="Int. J. Syst. Evol. Microbiol.">
        <title>The Global Catalogue of Microorganisms (GCM) 10K type strain sequencing project: providing services to taxonomists for standard genome sequencing and annotation.</title>
        <authorList>
            <consortium name="The Broad Institute Genomics Platform"/>
            <consortium name="The Broad Institute Genome Sequencing Center for Infectious Disease"/>
            <person name="Wu L."/>
            <person name="Ma J."/>
        </authorList>
    </citation>
    <scope>NUCLEOTIDE SEQUENCE [LARGE SCALE GENOMIC DNA]</scope>
    <source>
        <strain evidence="3">CCUG 53903</strain>
    </source>
</reference>
<accession>A0ABW1CGQ4</accession>
<feature type="signal peptide" evidence="1">
    <location>
        <begin position="1"/>
        <end position="23"/>
    </location>
</feature>
<feature type="chain" id="PRO_5045928400" description="Secreted protein" evidence="1">
    <location>
        <begin position="24"/>
        <end position="75"/>
    </location>
</feature>
<proteinExistence type="predicted"/>
<evidence type="ECO:0000313" key="3">
    <source>
        <dbReference type="Proteomes" id="UP001596058"/>
    </source>
</evidence>
<gene>
    <name evidence="2" type="ORF">ACFPZ3_13420</name>
</gene>
<evidence type="ECO:0000256" key="1">
    <source>
        <dbReference type="SAM" id="SignalP"/>
    </source>
</evidence>
<keyword evidence="1" id="KW-0732">Signal</keyword>